<dbReference type="AlphaFoldDB" id="A0A1W1I7I0"/>
<keyword evidence="3" id="KW-1185">Reference proteome</keyword>
<dbReference type="Proteomes" id="UP000192042">
    <property type="component" value="Chromosome I"/>
</dbReference>
<dbReference type="PANTHER" id="PTHR42720:SF1">
    <property type="entry name" value="GLYCEROL 3-PHOSPHATE OXIDASE"/>
    <property type="match status" value="1"/>
</dbReference>
<dbReference type="Pfam" id="PF01266">
    <property type="entry name" value="DAO"/>
    <property type="match status" value="1"/>
</dbReference>
<dbReference type="PANTHER" id="PTHR42720">
    <property type="entry name" value="GLYCEROL-3-PHOSPHATE DEHYDROGENASE"/>
    <property type="match status" value="1"/>
</dbReference>
<dbReference type="Gene3D" id="3.30.9.10">
    <property type="entry name" value="D-Amino Acid Oxidase, subunit A, domain 2"/>
    <property type="match status" value="1"/>
</dbReference>
<proteinExistence type="predicted"/>
<dbReference type="InterPro" id="IPR036188">
    <property type="entry name" value="FAD/NAD-bd_sf"/>
</dbReference>
<feature type="domain" description="FAD dependent oxidoreductase" evidence="1">
    <location>
        <begin position="5"/>
        <end position="371"/>
    </location>
</feature>
<dbReference type="InterPro" id="IPR006076">
    <property type="entry name" value="FAD-dep_OxRdtase"/>
</dbReference>
<accession>A0A1W1I7I0</accession>
<evidence type="ECO:0000259" key="1">
    <source>
        <dbReference type="Pfam" id="PF01266"/>
    </source>
</evidence>
<sequence>MDAYDVCIVGAGVVGCALARELTMRARDRSLRILVLEQHRGAGEETSSRNSGVLHGGIHEDPATLKGRLAQEGSRLAVSYAVERGIPLLRSGMVIAVTWKDIRSGLWRDITMLRRLWVNARRSRLPVSFVTARGLRRWEPHLQACGAIVIPSICVIDPTAWVSALKADAEAAGVTFAFEQRVVGIDPEDDGYMVTTDRKRIRTDGLINAAGLHADEVASFLSGKSSYTIRPLRGEYYEIVAPEKKGLIGRLIYPALPPGAAGKGIHFGPRPNGRLYIGPNEVAVRDKTDYTSNQTPPGQFITAVQRFLPSLEEGDLRWAYSGIRPSIMTDGGRKQDFIVAVAREAPPFVNLIGIESPGLSAAMGLARHVVNLPCVTGRWRLPAAAAPA</sequence>
<reference evidence="2 3" key="1">
    <citation type="submission" date="2017-03" db="EMBL/GenBank/DDBJ databases">
        <authorList>
            <person name="Afonso C.L."/>
            <person name="Miller P.J."/>
            <person name="Scott M.A."/>
            <person name="Spackman E."/>
            <person name="Goraichik I."/>
            <person name="Dimitrov K.M."/>
            <person name="Suarez D.L."/>
            <person name="Swayne D.E."/>
        </authorList>
    </citation>
    <scope>NUCLEOTIDE SEQUENCE [LARGE SCALE GENOMIC DNA]</scope>
    <source>
        <strain evidence="2">Genome sequencing of Nitrospira japonica strain NJ11</strain>
    </source>
</reference>
<evidence type="ECO:0000313" key="2">
    <source>
        <dbReference type="EMBL" id="SLM48763.1"/>
    </source>
</evidence>
<organism evidence="2 3">
    <name type="scientific">Nitrospira japonica</name>
    <dbReference type="NCBI Taxonomy" id="1325564"/>
    <lineage>
        <taxon>Bacteria</taxon>
        <taxon>Pseudomonadati</taxon>
        <taxon>Nitrospirota</taxon>
        <taxon>Nitrospiria</taxon>
        <taxon>Nitrospirales</taxon>
        <taxon>Nitrospiraceae</taxon>
        <taxon>Nitrospira</taxon>
    </lineage>
</organism>
<evidence type="ECO:0000313" key="3">
    <source>
        <dbReference type="Proteomes" id="UP000192042"/>
    </source>
</evidence>
<dbReference type="Gene3D" id="3.50.50.60">
    <property type="entry name" value="FAD/NAD(P)-binding domain"/>
    <property type="match status" value="1"/>
</dbReference>
<dbReference type="SUPFAM" id="SSF51905">
    <property type="entry name" value="FAD/NAD(P)-binding domain"/>
    <property type="match status" value="1"/>
</dbReference>
<name>A0A1W1I7I0_9BACT</name>
<dbReference type="KEGG" id="nja:NSJP_2596"/>
<gene>
    <name evidence="2" type="ORF">NSJP_2596</name>
</gene>
<protein>
    <submittedName>
        <fullName evidence="2">Putative dehydrogenase</fullName>
    </submittedName>
</protein>
<dbReference type="RefSeq" id="WP_080887098.1">
    <property type="nucleotide sequence ID" value="NZ_LT828648.1"/>
</dbReference>
<dbReference type="InterPro" id="IPR052745">
    <property type="entry name" value="G3P_Oxidase/Oxidoreductase"/>
</dbReference>
<dbReference type="STRING" id="1325564.NSJP_2596"/>
<dbReference type="OrthoDB" id="9801699at2"/>
<dbReference type="EMBL" id="LT828648">
    <property type="protein sequence ID" value="SLM48763.1"/>
    <property type="molecule type" value="Genomic_DNA"/>
</dbReference>